<protein>
    <submittedName>
        <fullName evidence="2">Uncharacterized protein</fullName>
    </submittedName>
</protein>
<evidence type="ECO:0000256" key="1">
    <source>
        <dbReference type="SAM" id="MobiDB-lite"/>
    </source>
</evidence>
<dbReference type="EMBL" id="AP006850">
    <property type="protein sequence ID" value="BAD38561.1"/>
    <property type="molecule type" value="Genomic_DNA"/>
</dbReference>
<accession>A0A0N7KFD6</accession>
<feature type="compositionally biased region" description="Low complexity" evidence="1">
    <location>
        <begin position="30"/>
        <end position="46"/>
    </location>
</feature>
<dbReference type="EMBL" id="AP005845">
    <property type="protein sequence ID" value="BAD26322.1"/>
    <property type="molecule type" value="Genomic_DNA"/>
</dbReference>
<sequence>MAQPDEGTTRSGGATTLRWPARCGWRRGVAARPYGGRRGAAQQAEDGSARQPEANVRRRCGGAQGPRPRCGG</sequence>
<gene>
    <name evidence="3" type="ORF">OSJNOa257A21.10</name>
    <name evidence="2" type="ORF">P0461D06.2</name>
</gene>
<proteinExistence type="predicted"/>
<dbReference type="AlphaFoldDB" id="A0A0N7KFD6"/>
<evidence type="ECO:0000313" key="2">
    <source>
        <dbReference type="EMBL" id="BAD26322.1"/>
    </source>
</evidence>
<dbReference type="Proteomes" id="UP000000763">
    <property type="component" value="Chromosome 2"/>
</dbReference>
<reference evidence="3" key="2">
    <citation type="submission" date="2004-04" db="EMBL/GenBank/DDBJ databases">
        <title>Oryza sativa nipponbare(GA3) genomic DNA, chromosome 2, fosmid clone:OSJNOa257A21.</title>
        <authorList>
            <person name="Sasaki T."/>
            <person name="Matsumoto T."/>
            <person name="Fujisawa M."/>
        </authorList>
    </citation>
    <scope>NUCLEOTIDE SEQUENCE</scope>
</reference>
<reference evidence="4" key="4">
    <citation type="journal article" date="2008" name="Nucleic Acids Res.">
        <title>The rice annotation project database (RAP-DB): 2008 update.</title>
        <authorList>
            <consortium name="The rice annotation project (RAP)"/>
        </authorList>
    </citation>
    <scope>GENOME REANNOTATION</scope>
    <source>
        <strain evidence="4">cv. Nipponbare</strain>
    </source>
</reference>
<feature type="region of interest" description="Disordered" evidence="1">
    <location>
        <begin position="30"/>
        <end position="72"/>
    </location>
</feature>
<evidence type="ECO:0000313" key="4">
    <source>
        <dbReference type="Proteomes" id="UP000000763"/>
    </source>
</evidence>
<organism evidence="2 4">
    <name type="scientific">Oryza sativa subsp. japonica</name>
    <name type="common">Rice</name>
    <dbReference type="NCBI Taxonomy" id="39947"/>
    <lineage>
        <taxon>Eukaryota</taxon>
        <taxon>Viridiplantae</taxon>
        <taxon>Streptophyta</taxon>
        <taxon>Embryophyta</taxon>
        <taxon>Tracheophyta</taxon>
        <taxon>Spermatophyta</taxon>
        <taxon>Magnoliopsida</taxon>
        <taxon>Liliopsida</taxon>
        <taxon>Poales</taxon>
        <taxon>Poaceae</taxon>
        <taxon>BOP clade</taxon>
        <taxon>Oryzoideae</taxon>
        <taxon>Oryzeae</taxon>
        <taxon>Oryzinae</taxon>
        <taxon>Oryza</taxon>
        <taxon>Oryza sativa</taxon>
    </lineage>
</organism>
<name>A0A0N7KFD6_ORYSJ</name>
<reference evidence="2" key="1">
    <citation type="submission" date="2002-10" db="EMBL/GenBank/DDBJ databases">
        <title>Oryza sativa nipponbare(GA3) genomic DNA, chromosome 2, PAC clone:P0461D06.</title>
        <authorList>
            <person name="Sasaki T."/>
            <person name="Matsumoto T."/>
            <person name="Katayose Y."/>
        </authorList>
    </citation>
    <scope>NUCLEOTIDE SEQUENCE</scope>
</reference>
<evidence type="ECO:0000313" key="3">
    <source>
        <dbReference type="EMBL" id="BAD38561.1"/>
    </source>
</evidence>
<reference evidence="4" key="3">
    <citation type="journal article" date="2005" name="Nature">
        <title>The map-based sequence of the rice genome.</title>
        <authorList>
            <consortium name="International rice genome sequencing project (IRGSP)"/>
            <person name="Matsumoto T."/>
            <person name="Wu J."/>
            <person name="Kanamori H."/>
            <person name="Katayose Y."/>
            <person name="Fujisawa M."/>
            <person name="Namiki N."/>
            <person name="Mizuno H."/>
            <person name="Yamamoto K."/>
            <person name="Antonio B.A."/>
            <person name="Baba T."/>
            <person name="Sakata K."/>
            <person name="Nagamura Y."/>
            <person name="Aoki H."/>
            <person name="Arikawa K."/>
            <person name="Arita K."/>
            <person name="Bito T."/>
            <person name="Chiden Y."/>
            <person name="Fujitsuka N."/>
            <person name="Fukunaka R."/>
            <person name="Hamada M."/>
            <person name="Harada C."/>
            <person name="Hayashi A."/>
            <person name="Hijishita S."/>
            <person name="Honda M."/>
            <person name="Hosokawa S."/>
            <person name="Ichikawa Y."/>
            <person name="Idonuma A."/>
            <person name="Iijima M."/>
            <person name="Ikeda M."/>
            <person name="Ikeno M."/>
            <person name="Ito K."/>
            <person name="Ito S."/>
            <person name="Ito T."/>
            <person name="Ito Y."/>
            <person name="Ito Y."/>
            <person name="Iwabuchi A."/>
            <person name="Kamiya K."/>
            <person name="Karasawa W."/>
            <person name="Kurita K."/>
            <person name="Katagiri S."/>
            <person name="Kikuta A."/>
            <person name="Kobayashi H."/>
            <person name="Kobayashi N."/>
            <person name="Machita K."/>
            <person name="Maehara T."/>
            <person name="Masukawa M."/>
            <person name="Mizubayashi T."/>
            <person name="Mukai Y."/>
            <person name="Nagasaki H."/>
            <person name="Nagata Y."/>
            <person name="Naito S."/>
            <person name="Nakashima M."/>
            <person name="Nakama Y."/>
            <person name="Nakamichi Y."/>
            <person name="Nakamura M."/>
            <person name="Meguro A."/>
            <person name="Negishi M."/>
            <person name="Ohta I."/>
            <person name="Ohta T."/>
            <person name="Okamoto M."/>
            <person name="Ono N."/>
            <person name="Saji S."/>
            <person name="Sakaguchi M."/>
            <person name="Sakai K."/>
            <person name="Shibata M."/>
            <person name="Shimokawa T."/>
            <person name="Song J."/>
            <person name="Takazaki Y."/>
            <person name="Terasawa K."/>
            <person name="Tsugane M."/>
            <person name="Tsuji K."/>
            <person name="Ueda S."/>
            <person name="Waki K."/>
            <person name="Yamagata H."/>
            <person name="Yamamoto M."/>
            <person name="Yamamoto S."/>
            <person name="Yamane H."/>
            <person name="Yoshiki S."/>
            <person name="Yoshihara R."/>
            <person name="Yukawa K."/>
            <person name="Zhong H."/>
            <person name="Yano M."/>
            <person name="Yuan Q."/>
            <person name="Ouyang S."/>
            <person name="Liu J."/>
            <person name="Jones K.M."/>
            <person name="Gansberger K."/>
            <person name="Moffat K."/>
            <person name="Hill J."/>
            <person name="Bera J."/>
            <person name="Fadrosh D."/>
            <person name="Jin S."/>
            <person name="Johri S."/>
            <person name="Kim M."/>
            <person name="Overton L."/>
            <person name="Reardon M."/>
            <person name="Tsitrin T."/>
            <person name="Vuong H."/>
            <person name="Weaver B."/>
            <person name="Ciecko A."/>
            <person name="Tallon L."/>
            <person name="Jackson J."/>
            <person name="Pai G."/>
            <person name="Aken S.V."/>
            <person name="Utterback T."/>
            <person name="Reidmuller S."/>
            <person name="Feldblyum T."/>
            <person name="Hsiao J."/>
            <person name="Zismann V."/>
            <person name="Iobst S."/>
            <person name="de Vazeille A.R."/>
            <person name="Buell C.R."/>
            <person name="Ying K."/>
            <person name="Li Y."/>
            <person name="Lu T."/>
            <person name="Huang Y."/>
            <person name="Zhao Q."/>
            <person name="Feng Q."/>
            <person name="Zhang L."/>
            <person name="Zhu J."/>
            <person name="Weng Q."/>
            <person name="Mu J."/>
            <person name="Lu Y."/>
            <person name="Fan D."/>
            <person name="Liu Y."/>
            <person name="Guan J."/>
            <person name="Zhang Y."/>
            <person name="Yu S."/>
            <person name="Liu X."/>
            <person name="Zhang Y."/>
            <person name="Hong G."/>
            <person name="Han B."/>
            <person name="Choisne N."/>
            <person name="Demange N."/>
            <person name="Orjeda G."/>
            <person name="Samain S."/>
            <person name="Cattolico L."/>
            <person name="Pelletier E."/>
            <person name="Couloux A."/>
            <person name="Segurens B."/>
            <person name="Wincker P."/>
            <person name="D'Hont A."/>
            <person name="Scarpelli C."/>
            <person name="Weissenbach J."/>
            <person name="Salanoubat M."/>
            <person name="Quetier F."/>
            <person name="Yu Y."/>
            <person name="Kim H.R."/>
            <person name="Rambo T."/>
            <person name="Currie J."/>
            <person name="Collura K."/>
            <person name="Luo M."/>
            <person name="Yang T."/>
            <person name="Ammiraju J.S.S."/>
            <person name="Engler F."/>
            <person name="Soderlund C."/>
            <person name="Wing R.A."/>
            <person name="Palmer L.E."/>
            <person name="de la Bastide M."/>
            <person name="Spiegel L."/>
            <person name="Nascimento L."/>
            <person name="Zutavern T."/>
            <person name="O'Shaughnessy A."/>
            <person name="Dike S."/>
            <person name="Dedhia N."/>
            <person name="Preston R."/>
            <person name="Balija V."/>
            <person name="McCombie W.R."/>
            <person name="Chow T."/>
            <person name="Chen H."/>
            <person name="Chung M."/>
            <person name="Chen C."/>
            <person name="Shaw J."/>
            <person name="Wu H."/>
            <person name="Hsiao K."/>
            <person name="Chao Y."/>
            <person name="Chu M."/>
            <person name="Cheng C."/>
            <person name="Hour A."/>
            <person name="Lee P."/>
            <person name="Lin S."/>
            <person name="Lin Y."/>
            <person name="Liou J."/>
            <person name="Liu S."/>
            <person name="Hsing Y."/>
            <person name="Raghuvanshi S."/>
            <person name="Mohanty A."/>
            <person name="Bharti A.K."/>
            <person name="Gaur A."/>
            <person name="Gupta V."/>
            <person name="Kumar D."/>
            <person name="Ravi V."/>
            <person name="Vij S."/>
            <person name="Kapur A."/>
            <person name="Khurana P."/>
            <person name="Khurana P."/>
            <person name="Khurana J.P."/>
            <person name="Tyagi A.K."/>
            <person name="Gaikwad K."/>
            <person name="Singh A."/>
            <person name="Dalal V."/>
            <person name="Srivastava S."/>
            <person name="Dixit A."/>
            <person name="Pal A.K."/>
            <person name="Ghazi I.A."/>
            <person name="Yadav M."/>
            <person name="Pandit A."/>
            <person name="Bhargava A."/>
            <person name="Sureshbabu K."/>
            <person name="Batra K."/>
            <person name="Sharma T.R."/>
            <person name="Mohapatra T."/>
            <person name="Singh N.K."/>
            <person name="Messing J."/>
            <person name="Nelson A.B."/>
            <person name="Fuks G."/>
            <person name="Kavchok S."/>
            <person name="Keizer G."/>
            <person name="Linton E."/>
            <person name="Llaca V."/>
            <person name="Song R."/>
            <person name="Tanyolac B."/>
            <person name="Young S."/>
            <person name="Ho-Il K."/>
            <person name="Hahn J.H."/>
            <person name="Sangsakoo G."/>
            <person name="Vanavichit A."/>
            <person name="de Mattos Luiz.A.T."/>
            <person name="Zimmer P.D."/>
            <person name="Malone G."/>
            <person name="Dellagostin O."/>
            <person name="de Oliveira A.C."/>
            <person name="Bevan M."/>
            <person name="Bancroft I."/>
            <person name="Minx P."/>
            <person name="Cordum H."/>
            <person name="Wilson R."/>
            <person name="Cheng Z."/>
            <person name="Jin W."/>
            <person name="Jiang J."/>
            <person name="Leong S.A."/>
            <person name="Iwama H."/>
            <person name="Gojobori T."/>
            <person name="Itoh T."/>
            <person name="Niimura Y."/>
            <person name="Fujii Y."/>
            <person name="Habara T."/>
            <person name="Sakai H."/>
            <person name="Sato Y."/>
            <person name="Wilson G."/>
            <person name="Kumar K."/>
            <person name="McCouch S."/>
            <person name="Juretic N."/>
            <person name="Hoen D."/>
            <person name="Wright S."/>
            <person name="Bruskiewich R."/>
            <person name="Bureau T."/>
            <person name="Miyao A."/>
            <person name="Hirochika H."/>
            <person name="Nishikawa T."/>
            <person name="Kadowaki K."/>
            <person name="Sugiura M."/>
            <person name="Burr B."/>
            <person name="Sasaki T."/>
        </authorList>
    </citation>
    <scope>NUCLEOTIDE SEQUENCE [LARGE SCALE GENOMIC DNA]</scope>
    <source>
        <strain evidence="4">cv. Nipponbare</strain>
    </source>
</reference>